<feature type="signal peptide" evidence="2">
    <location>
        <begin position="1"/>
        <end position="20"/>
    </location>
</feature>
<dbReference type="SUPFAM" id="SSF50494">
    <property type="entry name" value="Trypsin-like serine proteases"/>
    <property type="match status" value="1"/>
</dbReference>
<sequence length="481" mass="50512">MRALLSAGLLIFLGVCSASAWTRSELVEPFRASDLTSQEVRFLQAALALDGSYLGMIDGKWGAGSASALQAYARKSGIDFNAGELPNLAPVALVVDEIKTISDGGWSRYYFDFADLSFLSPQKTMSSHVSANGLTLDFDDSASTLSISLTSGDIGRAVAMHRYALDTSVSNLYTVRKDHLLITSARVSGGKTLYVRSDRIRVGEWSTILVSAQDRDAGRLALVTASILPHRGTELDLPEYGELYTGVMAFLDEAKDLSPKPRVGEGTVGEKPPAPPGEDEGGTGTGFAVAPDGKILTNNHVAGDCRKITVDGSPAKLIGKDEDFDLALVQVENVSGLKSVTFAAKPASLNADVTIAGYPLAGLLSGLNVTRGSVTSIKGLGGDGSRMQISAPVQPGNSGGPVVDAHGHVVGVVVSKLDAKLVQDAIGDIPQNVNFAIRGEIAKLFLYQNGVTPQTSDAGEQIAPEQMGKMLTSVTHFVTCE</sequence>
<evidence type="ECO:0000256" key="1">
    <source>
        <dbReference type="SAM" id="MobiDB-lite"/>
    </source>
</evidence>
<reference evidence="3 4" key="1">
    <citation type="submission" date="2016-11" db="EMBL/GenBank/DDBJ databases">
        <title>A multilocus sequence analysis scheme for characterization of bacteria in the genus Thioclava.</title>
        <authorList>
            <person name="Liu Y."/>
            <person name="Shao Z."/>
        </authorList>
    </citation>
    <scope>NUCLEOTIDE SEQUENCE [LARGE SCALE GENOMIC DNA]</scope>
    <source>
        <strain evidence="3 4">11.10-0-13</strain>
    </source>
</reference>
<dbReference type="PANTHER" id="PTHR43019:SF23">
    <property type="entry name" value="PROTEASE DO-LIKE 5, CHLOROPLASTIC"/>
    <property type="match status" value="1"/>
</dbReference>
<name>A0ABX3MJE7_9RHOB</name>
<dbReference type="Gene3D" id="2.40.10.10">
    <property type="entry name" value="Trypsin-like serine proteases"/>
    <property type="match status" value="2"/>
</dbReference>
<dbReference type="EMBL" id="MPZS01000002">
    <property type="protein sequence ID" value="OOY11638.1"/>
    <property type="molecule type" value="Genomic_DNA"/>
</dbReference>
<dbReference type="Proteomes" id="UP000242224">
    <property type="component" value="Unassembled WGS sequence"/>
</dbReference>
<dbReference type="InterPro" id="IPR043504">
    <property type="entry name" value="Peptidase_S1_PA_chymotrypsin"/>
</dbReference>
<evidence type="ECO:0000313" key="3">
    <source>
        <dbReference type="EMBL" id="OOY11638.1"/>
    </source>
</evidence>
<feature type="chain" id="PRO_5045500968" description="Peptidoglycan binding-like domain-containing protein" evidence="2">
    <location>
        <begin position="21"/>
        <end position="481"/>
    </location>
</feature>
<evidence type="ECO:0008006" key="5">
    <source>
        <dbReference type="Google" id="ProtNLM"/>
    </source>
</evidence>
<comment type="caution">
    <text evidence="3">The sequence shown here is derived from an EMBL/GenBank/DDBJ whole genome shotgun (WGS) entry which is preliminary data.</text>
</comment>
<organism evidence="3 4">
    <name type="scientific">Thioclava marina</name>
    <dbReference type="NCBI Taxonomy" id="1915077"/>
    <lineage>
        <taxon>Bacteria</taxon>
        <taxon>Pseudomonadati</taxon>
        <taxon>Pseudomonadota</taxon>
        <taxon>Alphaproteobacteria</taxon>
        <taxon>Rhodobacterales</taxon>
        <taxon>Paracoccaceae</taxon>
        <taxon>Thioclava</taxon>
    </lineage>
</organism>
<dbReference type="Pfam" id="PF13365">
    <property type="entry name" value="Trypsin_2"/>
    <property type="match status" value="1"/>
</dbReference>
<dbReference type="InterPro" id="IPR009003">
    <property type="entry name" value="Peptidase_S1_PA"/>
</dbReference>
<evidence type="ECO:0000256" key="2">
    <source>
        <dbReference type="SAM" id="SignalP"/>
    </source>
</evidence>
<protein>
    <recommendedName>
        <fullName evidence="5">Peptidoglycan binding-like domain-containing protein</fullName>
    </recommendedName>
</protein>
<dbReference type="PANTHER" id="PTHR43019">
    <property type="entry name" value="SERINE ENDOPROTEASE DEGS"/>
    <property type="match status" value="1"/>
</dbReference>
<gene>
    <name evidence="3" type="ORF">BMG00_11055</name>
</gene>
<accession>A0ABX3MJE7</accession>
<feature type="region of interest" description="Disordered" evidence="1">
    <location>
        <begin position="258"/>
        <end position="287"/>
    </location>
</feature>
<proteinExistence type="predicted"/>
<keyword evidence="4" id="KW-1185">Reference proteome</keyword>
<evidence type="ECO:0000313" key="4">
    <source>
        <dbReference type="Proteomes" id="UP000242224"/>
    </source>
</evidence>
<keyword evidence="2" id="KW-0732">Signal</keyword>